<gene>
    <name evidence="10" type="ORF">AFE02nite_26460</name>
</gene>
<evidence type="ECO:0000256" key="5">
    <source>
        <dbReference type="ARBA" id="ARBA00022777"/>
    </source>
</evidence>
<dbReference type="PROSITE" id="PS00108">
    <property type="entry name" value="PROTEIN_KINASE_ST"/>
    <property type="match status" value="1"/>
</dbReference>
<sequence>MSAKREASTPPAIRGFRPVRLLGMGGFADVFLYEQEMPRRLVAVKVLLASALGDEIRERFRAEADLMATLSHHPSIVTVFGAAMASDGRPYLVMEYCSRPSLGERYRSERMSVAEVLRIGVRLASAVETAHRAGILHRDIKPANVLVTDFGWPALTDFGIAATTATAAVGMSIPWSPPELLADDPHGDARSDVYSLAATVYSLLAGRSPFELPGGPNTAADLVSRIERASLPLTGRVDVPSSLEAVLARAMDRDPARRHHSALALARALQQVEAELSLALTPLDLSDEAGDAATPDRPAPGEPTPGTDQATRLRPITAVAPDGPPRGAVPPPADPVAAAAVSAIAVPTAVADARTAAGPDGVPLAWRDQAAVLAERQAPVAQARRGRRVAAGVATVVVLLGAGAAAVLATRPPDTSEPEPTGSQPPPITRAVPAPTDLAGAVVGGEAVFTWANPDPLEGDRYTWARLDPAGVAGQAELVQTATLSVPASGEDVCVEVALVRADGRSSAPVRGCAD</sequence>
<dbReference type="InterPro" id="IPR000719">
    <property type="entry name" value="Prot_kinase_dom"/>
</dbReference>
<evidence type="ECO:0000256" key="7">
    <source>
        <dbReference type="PROSITE-ProRule" id="PRU10141"/>
    </source>
</evidence>
<evidence type="ECO:0000313" key="10">
    <source>
        <dbReference type="EMBL" id="GEN80912.1"/>
    </source>
</evidence>
<accession>A0A511Z0E8</accession>
<dbReference type="GO" id="GO:0005524">
    <property type="term" value="F:ATP binding"/>
    <property type="evidence" value="ECO:0007669"/>
    <property type="project" value="UniProtKB-UniRule"/>
</dbReference>
<proteinExistence type="predicted"/>
<feature type="region of interest" description="Disordered" evidence="8">
    <location>
        <begin position="409"/>
        <end position="431"/>
    </location>
</feature>
<keyword evidence="11" id="KW-1185">Reference proteome</keyword>
<comment type="caution">
    <text evidence="10">The sequence shown here is derived from an EMBL/GenBank/DDBJ whole genome shotgun (WGS) entry which is preliminary data.</text>
</comment>
<dbReference type="AlphaFoldDB" id="A0A511Z0E8"/>
<keyword evidence="2 10" id="KW-0723">Serine/threonine-protein kinase</keyword>
<dbReference type="InterPro" id="IPR008271">
    <property type="entry name" value="Ser/Thr_kinase_AS"/>
</dbReference>
<dbReference type="InterPro" id="IPR017441">
    <property type="entry name" value="Protein_kinase_ATP_BS"/>
</dbReference>
<keyword evidence="3" id="KW-0808">Transferase</keyword>
<dbReference type="GO" id="GO:0004674">
    <property type="term" value="F:protein serine/threonine kinase activity"/>
    <property type="evidence" value="ECO:0007669"/>
    <property type="project" value="UniProtKB-KW"/>
</dbReference>
<reference evidence="10 11" key="1">
    <citation type="submission" date="2019-07" db="EMBL/GenBank/DDBJ databases">
        <title>Whole genome shotgun sequence of Actinotalea fermentans NBRC 105374.</title>
        <authorList>
            <person name="Hosoyama A."/>
            <person name="Uohara A."/>
            <person name="Ohji S."/>
            <person name="Ichikawa N."/>
        </authorList>
    </citation>
    <scope>NUCLEOTIDE SEQUENCE [LARGE SCALE GENOMIC DNA]</scope>
    <source>
        <strain evidence="10 11">NBRC 105374</strain>
    </source>
</reference>
<dbReference type="PROSITE" id="PS00107">
    <property type="entry name" value="PROTEIN_KINASE_ATP"/>
    <property type="match status" value="1"/>
</dbReference>
<protein>
    <recommendedName>
        <fullName evidence="1">non-specific serine/threonine protein kinase</fullName>
        <ecNumber evidence="1">2.7.11.1</ecNumber>
    </recommendedName>
</protein>
<dbReference type="EC" id="2.7.11.1" evidence="1"/>
<feature type="region of interest" description="Disordered" evidence="8">
    <location>
        <begin position="287"/>
        <end position="328"/>
    </location>
</feature>
<feature type="domain" description="Protein kinase" evidence="9">
    <location>
        <begin position="16"/>
        <end position="276"/>
    </location>
</feature>
<dbReference type="PANTHER" id="PTHR43289:SF6">
    <property type="entry name" value="SERINE_THREONINE-PROTEIN KINASE NEKL-3"/>
    <property type="match status" value="1"/>
</dbReference>
<dbReference type="PANTHER" id="PTHR43289">
    <property type="entry name" value="MITOGEN-ACTIVATED PROTEIN KINASE KINASE KINASE 20-RELATED"/>
    <property type="match status" value="1"/>
</dbReference>
<dbReference type="Gene3D" id="1.10.510.10">
    <property type="entry name" value="Transferase(Phosphotransferase) domain 1"/>
    <property type="match status" value="1"/>
</dbReference>
<dbReference type="RefSeq" id="WP_186814559.1">
    <property type="nucleotide sequence ID" value="NZ_BJYK01000009.1"/>
</dbReference>
<evidence type="ECO:0000256" key="3">
    <source>
        <dbReference type="ARBA" id="ARBA00022679"/>
    </source>
</evidence>
<evidence type="ECO:0000256" key="6">
    <source>
        <dbReference type="ARBA" id="ARBA00022840"/>
    </source>
</evidence>
<organism evidence="10 11">
    <name type="scientific">Actinotalea fermentans</name>
    <dbReference type="NCBI Taxonomy" id="43671"/>
    <lineage>
        <taxon>Bacteria</taxon>
        <taxon>Bacillati</taxon>
        <taxon>Actinomycetota</taxon>
        <taxon>Actinomycetes</taxon>
        <taxon>Micrococcales</taxon>
        <taxon>Cellulomonadaceae</taxon>
        <taxon>Actinotalea</taxon>
    </lineage>
</organism>
<dbReference type="Proteomes" id="UP000321484">
    <property type="component" value="Unassembled WGS sequence"/>
</dbReference>
<keyword evidence="6 7" id="KW-0067">ATP-binding</keyword>
<dbReference type="SMART" id="SM00220">
    <property type="entry name" value="S_TKc"/>
    <property type="match status" value="1"/>
</dbReference>
<dbReference type="PROSITE" id="PS50011">
    <property type="entry name" value="PROTEIN_KINASE_DOM"/>
    <property type="match status" value="1"/>
</dbReference>
<dbReference type="CDD" id="cd14014">
    <property type="entry name" value="STKc_PknB_like"/>
    <property type="match status" value="1"/>
</dbReference>
<evidence type="ECO:0000256" key="2">
    <source>
        <dbReference type="ARBA" id="ARBA00022527"/>
    </source>
</evidence>
<keyword evidence="5 10" id="KW-0418">Kinase</keyword>
<dbReference type="EMBL" id="BJYK01000009">
    <property type="protein sequence ID" value="GEN80912.1"/>
    <property type="molecule type" value="Genomic_DNA"/>
</dbReference>
<feature type="binding site" evidence="7">
    <location>
        <position position="45"/>
    </location>
    <ligand>
        <name>ATP</name>
        <dbReference type="ChEBI" id="CHEBI:30616"/>
    </ligand>
</feature>
<evidence type="ECO:0000256" key="8">
    <source>
        <dbReference type="SAM" id="MobiDB-lite"/>
    </source>
</evidence>
<evidence type="ECO:0000313" key="11">
    <source>
        <dbReference type="Proteomes" id="UP000321484"/>
    </source>
</evidence>
<dbReference type="Pfam" id="PF00069">
    <property type="entry name" value="Pkinase"/>
    <property type="match status" value="1"/>
</dbReference>
<evidence type="ECO:0000256" key="4">
    <source>
        <dbReference type="ARBA" id="ARBA00022741"/>
    </source>
</evidence>
<evidence type="ECO:0000256" key="1">
    <source>
        <dbReference type="ARBA" id="ARBA00012513"/>
    </source>
</evidence>
<dbReference type="InterPro" id="IPR011009">
    <property type="entry name" value="Kinase-like_dom_sf"/>
</dbReference>
<keyword evidence="4 7" id="KW-0547">Nucleotide-binding</keyword>
<name>A0A511Z0E8_9CELL</name>
<dbReference type="SUPFAM" id="SSF56112">
    <property type="entry name" value="Protein kinase-like (PK-like)"/>
    <property type="match status" value="1"/>
</dbReference>
<evidence type="ECO:0000259" key="9">
    <source>
        <dbReference type="PROSITE" id="PS50011"/>
    </source>
</evidence>